<name>A0A4R2JHZ9_9PSEU</name>
<dbReference type="PANTHER" id="PTHR43408:SF1">
    <property type="entry name" value="FMN REDUCTASE (NADPH)"/>
    <property type="match status" value="1"/>
</dbReference>
<dbReference type="Pfam" id="PF03358">
    <property type="entry name" value="FMN_red"/>
    <property type="match status" value="1"/>
</dbReference>
<feature type="domain" description="NADPH-dependent FMN reductase-like" evidence="4">
    <location>
        <begin position="3"/>
        <end position="141"/>
    </location>
</feature>
<dbReference type="AlphaFoldDB" id="A0A4R2JHZ9"/>
<dbReference type="PANTHER" id="PTHR43408">
    <property type="entry name" value="FMN REDUCTASE (NADPH)"/>
    <property type="match status" value="1"/>
</dbReference>
<keyword evidence="1" id="KW-0285">Flavoprotein</keyword>
<evidence type="ECO:0000256" key="3">
    <source>
        <dbReference type="ARBA" id="ARBA00023002"/>
    </source>
</evidence>
<proteinExistence type="predicted"/>
<evidence type="ECO:0000259" key="4">
    <source>
        <dbReference type="Pfam" id="PF03358"/>
    </source>
</evidence>
<evidence type="ECO:0000313" key="5">
    <source>
        <dbReference type="EMBL" id="TCO58704.1"/>
    </source>
</evidence>
<organism evidence="5 6">
    <name type="scientific">Actinocrispum wychmicini</name>
    <dbReference type="NCBI Taxonomy" id="1213861"/>
    <lineage>
        <taxon>Bacteria</taxon>
        <taxon>Bacillati</taxon>
        <taxon>Actinomycetota</taxon>
        <taxon>Actinomycetes</taxon>
        <taxon>Pseudonocardiales</taxon>
        <taxon>Pseudonocardiaceae</taxon>
        <taxon>Actinocrispum</taxon>
    </lineage>
</organism>
<protein>
    <submittedName>
        <fullName evidence="5">FMN reductase</fullName>
    </submittedName>
</protein>
<accession>A0A4R2JHZ9</accession>
<keyword evidence="2" id="KW-0288">FMN</keyword>
<dbReference type="SUPFAM" id="SSF52218">
    <property type="entry name" value="Flavoproteins"/>
    <property type="match status" value="1"/>
</dbReference>
<dbReference type="Gene3D" id="3.40.50.360">
    <property type="match status" value="1"/>
</dbReference>
<dbReference type="Proteomes" id="UP000295680">
    <property type="component" value="Unassembled WGS sequence"/>
</dbReference>
<dbReference type="RefSeq" id="WP_165960601.1">
    <property type="nucleotide sequence ID" value="NZ_SLWS01000005.1"/>
</dbReference>
<dbReference type="InterPro" id="IPR029039">
    <property type="entry name" value="Flavoprotein-like_sf"/>
</dbReference>
<reference evidence="5 6" key="1">
    <citation type="submission" date="2019-03" db="EMBL/GenBank/DDBJ databases">
        <title>Genomic Encyclopedia of Type Strains, Phase IV (KMG-IV): sequencing the most valuable type-strain genomes for metagenomic binning, comparative biology and taxonomic classification.</title>
        <authorList>
            <person name="Goeker M."/>
        </authorList>
    </citation>
    <scope>NUCLEOTIDE SEQUENCE [LARGE SCALE GENOMIC DNA]</scope>
    <source>
        <strain evidence="5 6">DSM 45934</strain>
    </source>
</reference>
<dbReference type="InterPro" id="IPR005025">
    <property type="entry name" value="FMN_Rdtase-like_dom"/>
</dbReference>
<dbReference type="InterPro" id="IPR051814">
    <property type="entry name" value="NAD(P)H-dep_FMN_reductase"/>
</dbReference>
<keyword evidence="6" id="KW-1185">Reference proteome</keyword>
<evidence type="ECO:0000256" key="2">
    <source>
        <dbReference type="ARBA" id="ARBA00022643"/>
    </source>
</evidence>
<keyword evidence="3" id="KW-0560">Oxidoreductase</keyword>
<evidence type="ECO:0000256" key="1">
    <source>
        <dbReference type="ARBA" id="ARBA00022630"/>
    </source>
</evidence>
<dbReference type="GO" id="GO:0016491">
    <property type="term" value="F:oxidoreductase activity"/>
    <property type="evidence" value="ECO:0007669"/>
    <property type="project" value="UniProtKB-KW"/>
</dbReference>
<evidence type="ECO:0000313" key="6">
    <source>
        <dbReference type="Proteomes" id="UP000295680"/>
    </source>
</evidence>
<gene>
    <name evidence="5" type="ORF">EV192_105775</name>
</gene>
<comment type="caution">
    <text evidence="5">The sequence shown here is derived from an EMBL/GenBank/DDBJ whole genome shotgun (WGS) entry which is preliminary data.</text>
</comment>
<sequence length="176" mass="18299">MATILIVSGSPAPTAPTGVLLRHVTDLLVGHEVHTLTVRDLPTVSLLSGDLLDGTIRHAMELVDRADGIVVASPVYRAAYSGLVQSFLNLLGKAALTGKVLFPLASGGSQGHLVAIEYALRPLLAARGAVDVVPGHFVLDEQIGETLADQTARDLAGAVRRFSQALTEHPGLATAS</sequence>
<dbReference type="EMBL" id="SLWS01000005">
    <property type="protein sequence ID" value="TCO58704.1"/>
    <property type="molecule type" value="Genomic_DNA"/>
</dbReference>